<organism evidence="3 4">
    <name type="scientific">Comamonas guangdongensis</name>
    <dbReference type="NCBI Taxonomy" id="510515"/>
    <lineage>
        <taxon>Bacteria</taxon>
        <taxon>Pseudomonadati</taxon>
        <taxon>Pseudomonadota</taxon>
        <taxon>Betaproteobacteria</taxon>
        <taxon>Burkholderiales</taxon>
        <taxon>Comamonadaceae</taxon>
        <taxon>Comamonas</taxon>
    </lineage>
</organism>
<keyword evidence="1" id="KW-1133">Transmembrane helix</keyword>
<reference evidence="3 4" key="1">
    <citation type="journal article" date="2013" name="Int. J. Syst. Evol. Microbiol.">
        <title>Comamonas guangdongensis sp. nov., isolated from subterranean forest sediment, and emended description of the genus Comamonas.</title>
        <authorList>
            <person name="Zhang J."/>
            <person name="Wang Y."/>
            <person name="Zhou S."/>
            <person name="Wu C."/>
            <person name="He J."/>
            <person name="Li F."/>
        </authorList>
    </citation>
    <scope>NUCLEOTIDE SEQUENCE [LARGE SCALE GENOMIC DNA]</scope>
    <source>
        <strain evidence="3 4">CCTCC AB2011133</strain>
    </source>
</reference>
<dbReference type="EMBL" id="JBFYGN010000021">
    <property type="protein sequence ID" value="MEX8194488.1"/>
    <property type="molecule type" value="Genomic_DNA"/>
</dbReference>
<feature type="transmembrane region" description="Helical" evidence="1">
    <location>
        <begin position="47"/>
        <end position="67"/>
    </location>
</feature>
<protein>
    <submittedName>
        <fullName evidence="3">NfeD family protein</fullName>
    </submittedName>
</protein>
<keyword evidence="1" id="KW-0812">Transmembrane</keyword>
<proteinExistence type="predicted"/>
<comment type="caution">
    <text evidence="3">The sequence shown here is derived from an EMBL/GenBank/DDBJ whole genome shotgun (WGS) entry which is preliminary data.</text>
</comment>
<gene>
    <name evidence="3" type="ORF">AB6724_16770</name>
</gene>
<evidence type="ECO:0000256" key="1">
    <source>
        <dbReference type="SAM" id="Phobius"/>
    </source>
</evidence>
<dbReference type="Pfam" id="PF01957">
    <property type="entry name" value="NfeD"/>
    <property type="match status" value="1"/>
</dbReference>
<feature type="domain" description="NfeD-like C-terminal" evidence="2">
    <location>
        <begin position="85"/>
        <end position="140"/>
    </location>
</feature>
<dbReference type="RefSeq" id="WP_369339664.1">
    <property type="nucleotide sequence ID" value="NZ_JBFYGN010000021.1"/>
</dbReference>
<name>A0ABV3ZYB6_9BURK</name>
<keyword evidence="4" id="KW-1185">Reference proteome</keyword>
<sequence>MDNSTAWWLLAGVLVIAELLTGTFYLLMLALGAIVGALSAHLGQGTYAQILAAAILGAGAVLACYLVRKRSPRRQPASGNRDVNMDVGETVMVEQWNADGSAQVRYRGAAWTVMGRPGVLPQPGLHRVAEVIGNRLLVDKV</sequence>
<accession>A0ABV3ZYB6</accession>
<dbReference type="Proteomes" id="UP001561046">
    <property type="component" value="Unassembled WGS sequence"/>
</dbReference>
<keyword evidence="1" id="KW-0472">Membrane</keyword>
<evidence type="ECO:0000259" key="2">
    <source>
        <dbReference type="Pfam" id="PF01957"/>
    </source>
</evidence>
<feature type="transmembrane region" description="Helical" evidence="1">
    <location>
        <begin position="7"/>
        <end position="35"/>
    </location>
</feature>
<dbReference type="InterPro" id="IPR002810">
    <property type="entry name" value="NfeD-like_C"/>
</dbReference>
<evidence type="ECO:0000313" key="4">
    <source>
        <dbReference type="Proteomes" id="UP001561046"/>
    </source>
</evidence>
<evidence type="ECO:0000313" key="3">
    <source>
        <dbReference type="EMBL" id="MEX8194488.1"/>
    </source>
</evidence>